<dbReference type="PANTHER" id="PTHR11958:SF67">
    <property type="entry name" value="EXCITATORY AMINO ACID TRANSPORTER 4"/>
    <property type="match status" value="1"/>
</dbReference>
<feature type="transmembrane region" description="Helical" evidence="11">
    <location>
        <begin position="297"/>
        <end position="321"/>
    </location>
</feature>
<comment type="similarity">
    <text evidence="11">Belongs to the dicarboxylate/amino acid:cation symporter (DAACS) (TC 2.A.23) family.</text>
</comment>
<evidence type="ECO:0000256" key="11">
    <source>
        <dbReference type="RuleBase" id="RU361216"/>
    </source>
</evidence>
<dbReference type="PRINTS" id="PR00173">
    <property type="entry name" value="EDTRNSPORT"/>
</dbReference>
<keyword evidence="6 11" id="KW-0472">Membrane</keyword>
<reference evidence="13" key="3">
    <citation type="submission" date="2025-09" db="UniProtKB">
        <authorList>
            <consortium name="Ensembl"/>
        </authorList>
    </citation>
    <scope>IDENTIFICATION</scope>
</reference>
<dbReference type="InterPro" id="IPR050746">
    <property type="entry name" value="DAACS"/>
</dbReference>
<proteinExistence type="inferred from homology"/>
<evidence type="ECO:0000256" key="9">
    <source>
        <dbReference type="ARBA" id="ARBA00048715"/>
    </source>
</evidence>
<feature type="transmembrane region" description="Helical" evidence="11">
    <location>
        <begin position="135"/>
        <end position="157"/>
    </location>
</feature>
<reference evidence="13 14" key="1">
    <citation type="submission" date="2020-06" db="EMBL/GenBank/DDBJ databases">
        <authorList>
            <consortium name="Wellcome Sanger Institute Data Sharing"/>
        </authorList>
    </citation>
    <scope>NUCLEOTIDE SEQUENCE [LARGE SCALE GENOMIC DNA]</scope>
</reference>
<keyword evidence="4 11" id="KW-0769">Symport</keyword>
<comment type="subcellular location">
    <subcellularLocation>
        <location evidence="1 11">Membrane</location>
        <topology evidence="1 11">Multi-pass membrane protein</topology>
    </subcellularLocation>
</comment>
<dbReference type="FunFam" id="1.10.3860.10:FF:000002">
    <property type="entry name" value="Amino acid transporter"/>
    <property type="match status" value="1"/>
</dbReference>
<feature type="region of interest" description="Disordered" evidence="12">
    <location>
        <begin position="1"/>
        <end position="20"/>
    </location>
</feature>
<dbReference type="InterPro" id="IPR018107">
    <property type="entry name" value="Na-dicarboxylate_symporter_CS"/>
</dbReference>
<accession>A0AAY4D5G0</accession>
<dbReference type="Pfam" id="PF00375">
    <property type="entry name" value="SDF"/>
    <property type="match status" value="1"/>
</dbReference>
<dbReference type="RefSeq" id="XP_028856052.1">
    <property type="nucleotide sequence ID" value="XM_029000219.1"/>
</dbReference>
<feature type="transmembrane region" description="Helical" evidence="11">
    <location>
        <begin position="258"/>
        <end position="276"/>
    </location>
</feature>
<evidence type="ECO:0000256" key="5">
    <source>
        <dbReference type="ARBA" id="ARBA00022989"/>
    </source>
</evidence>
<dbReference type="Ensembl" id="ENSDCDT00010050627.1">
    <property type="protein sequence ID" value="ENSDCDP00010040742.1"/>
    <property type="gene ID" value="ENSDCDG00010025042.1"/>
</dbReference>
<organism evidence="13 14">
    <name type="scientific">Denticeps clupeoides</name>
    <name type="common">denticle herring</name>
    <dbReference type="NCBI Taxonomy" id="299321"/>
    <lineage>
        <taxon>Eukaryota</taxon>
        <taxon>Metazoa</taxon>
        <taxon>Chordata</taxon>
        <taxon>Craniata</taxon>
        <taxon>Vertebrata</taxon>
        <taxon>Euteleostomi</taxon>
        <taxon>Actinopterygii</taxon>
        <taxon>Neopterygii</taxon>
        <taxon>Teleostei</taxon>
        <taxon>Clupei</taxon>
        <taxon>Clupeiformes</taxon>
        <taxon>Denticipitoidei</taxon>
        <taxon>Denticipitidae</taxon>
        <taxon>Denticeps</taxon>
    </lineage>
</organism>
<dbReference type="PROSITE" id="PS00714">
    <property type="entry name" value="NA_DICARBOXYL_SYMP_2"/>
    <property type="match status" value="1"/>
</dbReference>
<comment type="catalytic activity">
    <reaction evidence="10">
        <text>D-aspartate(out) + K(+)(in) + 3 Na(+)(out) + H(+)(out) = D-aspartate(in) + K(+)(out) + 3 Na(+)(in) + H(+)(in)</text>
        <dbReference type="Rhea" id="RHEA:71379"/>
        <dbReference type="ChEBI" id="CHEBI:15378"/>
        <dbReference type="ChEBI" id="CHEBI:29101"/>
        <dbReference type="ChEBI" id="CHEBI:29103"/>
        <dbReference type="ChEBI" id="CHEBI:29990"/>
    </reaction>
</comment>
<evidence type="ECO:0000313" key="14">
    <source>
        <dbReference type="Proteomes" id="UP000694580"/>
    </source>
</evidence>
<keyword evidence="7" id="KW-0325">Glycoprotein</keyword>
<name>A0AAY4D5G0_9TELE</name>
<dbReference type="GO" id="GO:0015501">
    <property type="term" value="F:glutamate:sodium symporter activity"/>
    <property type="evidence" value="ECO:0007669"/>
    <property type="project" value="TreeGrafter"/>
</dbReference>
<dbReference type="AlphaFoldDB" id="A0AAY4D5G0"/>
<reference evidence="13" key="2">
    <citation type="submission" date="2025-08" db="UniProtKB">
        <authorList>
            <consortium name="Ensembl"/>
        </authorList>
    </citation>
    <scope>IDENTIFICATION</scope>
</reference>
<evidence type="ECO:0000256" key="4">
    <source>
        <dbReference type="ARBA" id="ARBA00022847"/>
    </source>
</evidence>
<dbReference type="InterPro" id="IPR001991">
    <property type="entry name" value="Na-dicarboxylate_symporter"/>
</dbReference>
<dbReference type="SUPFAM" id="SSF118215">
    <property type="entry name" value="Proton glutamate symport protein"/>
    <property type="match status" value="1"/>
</dbReference>
<dbReference type="Proteomes" id="UP000694580">
    <property type="component" value="Chromosome 13"/>
</dbReference>
<gene>
    <name evidence="13" type="primary">SLC1A6</name>
</gene>
<dbReference type="PANTHER" id="PTHR11958">
    <property type="entry name" value="SODIUM/DICARBOXYLATE SYMPORTER-RELATED"/>
    <property type="match status" value="1"/>
</dbReference>
<comment type="catalytic activity">
    <reaction evidence="9">
        <text>K(+)(in) + L-aspartate(out) + 3 Na(+)(out) + H(+)(out) = K(+)(out) + L-aspartate(in) + 3 Na(+)(in) + H(+)(in)</text>
        <dbReference type="Rhea" id="RHEA:70851"/>
        <dbReference type="ChEBI" id="CHEBI:15378"/>
        <dbReference type="ChEBI" id="CHEBI:29101"/>
        <dbReference type="ChEBI" id="CHEBI:29103"/>
        <dbReference type="ChEBI" id="CHEBI:29991"/>
    </reaction>
</comment>
<protein>
    <recommendedName>
        <fullName evidence="11">Amino acid transporter</fullName>
    </recommendedName>
</protein>
<evidence type="ECO:0000256" key="10">
    <source>
        <dbReference type="ARBA" id="ARBA00049118"/>
    </source>
</evidence>
<evidence type="ECO:0000256" key="6">
    <source>
        <dbReference type="ARBA" id="ARBA00023136"/>
    </source>
</evidence>
<keyword evidence="3 11" id="KW-0812">Transmembrane</keyword>
<comment type="catalytic activity">
    <reaction evidence="8">
        <text>K(+)(in) + L-glutamate(out) + 3 Na(+)(out) + H(+)(out) = K(+)(out) + L-glutamate(in) + 3 Na(+)(in) + H(+)(in)</text>
        <dbReference type="Rhea" id="RHEA:70699"/>
        <dbReference type="ChEBI" id="CHEBI:15378"/>
        <dbReference type="ChEBI" id="CHEBI:29101"/>
        <dbReference type="ChEBI" id="CHEBI:29103"/>
        <dbReference type="ChEBI" id="CHEBI:29985"/>
    </reaction>
</comment>
<feature type="transmembrane region" description="Helical" evidence="11">
    <location>
        <begin position="62"/>
        <end position="83"/>
    </location>
</feature>
<dbReference type="PROSITE" id="PS00713">
    <property type="entry name" value="NA_DICARBOXYL_SYMP_1"/>
    <property type="match status" value="1"/>
</dbReference>
<evidence type="ECO:0000256" key="1">
    <source>
        <dbReference type="ARBA" id="ARBA00004141"/>
    </source>
</evidence>
<feature type="compositionally biased region" description="Polar residues" evidence="12">
    <location>
        <begin position="1"/>
        <end position="11"/>
    </location>
</feature>
<dbReference type="InterPro" id="IPR036458">
    <property type="entry name" value="Na:dicarbo_symporter_sf"/>
</dbReference>
<evidence type="ECO:0000256" key="7">
    <source>
        <dbReference type="ARBA" id="ARBA00023180"/>
    </source>
</evidence>
<dbReference type="GeneID" id="114801831"/>
<evidence type="ECO:0000256" key="2">
    <source>
        <dbReference type="ARBA" id="ARBA00022448"/>
    </source>
</evidence>
<evidence type="ECO:0000313" key="13">
    <source>
        <dbReference type="Ensembl" id="ENSDCDP00010040742.1"/>
    </source>
</evidence>
<keyword evidence="2 11" id="KW-0813">Transport</keyword>
<evidence type="ECO:0000256" key="3">
    <source>
        <dbReference type="ARBA" id="ARBA00022692"/>
    </source>
</evidence>
<dbReference type="GO" id="GO:0005886">
    <property type="term" value="C:plasma membrane"/>
    <property type="evidence" value="ECO:0007669"/>
    <property type="project" value="TreeGrafter"/>
</dbReference>
<keyword evidence="5 11" id="KW-1133">Transmembrane helix</keyword>
<sequence>MNEKPSNSASLFLNEDTEKHRRSEQALRRLRRAMQKQASGAHHRMCSITRESARLFLRRNTFVLFTVAAVALGVVLGFGLRPYKLSIREVKYFSFPGELLMRMLQMLVLPLIVSSLVTGISSLDSKASGKMGVWAVIYYMVTTFIAVFIGIIMVVIIRPGKGNRDSPVSSSGNIEPVQAADAFLDLIRNMFPPNLVEACFKQYKTVYKKTVFTKNMTIALNMTDANITESNSTSNLTQVLQTIQETVEEMVPMPGSSGGVNALGLVVFSMCFGLVIGNMKQQGHALREFFDSLNNAIMHLVSIIIWYAPVGILFLIAGKIVEMKDLAEVGGQLGMYTVSVIVGLLFHGLVVLPLLYFLVTRKNPYSFIGGLLQALITALGTSSSSATLPITFRCLEENNHVDKRVTRFVLPVGATINMDGTALYEAVAAIFIAQVNNMELDFGQILTISITATAASIGAAGIPQAGLVTMVIVLTSVGLPTEDITLIIAVDWFLDRLRTTTNVLGDSLGAGIVEHLSRQDLQNQDAEIGNSVIEESEKMYQLISNDNDIMKHRNSETTM</sequence>
<dbReference type="Gene3D" id="1.10.3860.10">
    <property type="entry name" value="Sodium:dicarboxylate symporter"/>
    <property type="match status" value="1"/>
</dbReference>
<keyword evidence="14" id="KW-1185">Reference proteome</keyword>
<dbReference type="GO" id="GO:0005313">
    <property type="term" value="F:L-glutamate transmembrane transporter activity"/>
    <property type="evidence" value="ECO:0007669"/>
    <property type="project" value="TreeGrafter"/>
</dbReference>
<dbReference type="GeneTree" id="ENSGT00940000159972"/>
<feature type="transmembrane region" description="Helical" evidence="11">
    <location>
        <begin position="103"/>
        <end position="123"/>
    </location>
</feature>
<evidence type="ECO:0000256" key="12">
    <source>
        <dbReference type="SAM" id="MobiDB-lite"/>
    </source>
</evidence>
<evidence type="ECO:0000256" key="8">
    <source>
        <dbReference type="ARBA" id="ARBA00047601"/>
    </source>
</evidence>
<dbReference type="GO" id="GO:0015175">
    <property type="term" value="F:neutral L-amino acid transmembrane transporter activity"/>
    <property type="evidence" value="ECO:0007669"/>
    <property type="project" value="TreeGrafter"/>
</dbReference>
<feature type="transmembrane region" description="Helical" evidence="11">
    <location>
        <begin position="333"/>
        <end position="359"/>
    </location>
</feature>